<gene>
    <name evidence="2" type="ORF">ALO68_05709</name>
</gene>
<evidence type="ECO:0000256" key="1">
    <source>
        <dbReference type="SAM" id="MobiDB-lite"/>
    </source>
</evidence>
<protein>
    <submittedName>
        <fullName evidence="2">Uncharacterized protein</fullName>
    </submittedName>
</protein>
<reference evidence="2 3" key="1">
    <citation type="submission" date="2015-09" db="EMBL/GenBank/DDBJ databases">
        <title>Genome announcement of multiple Pseudomonas syringae strains.</title>
        <authorList>
            <person name="Thakur S."/>
            <person name="Wang P.W."/>
            <person name="Gong Y."/>
            <person name="Weir B.S."/>
            <person name="Guttman D.S."/>
        </authorList>
    </citation>
    <scope>NUCLEOTIDE SEQUENCE [LARGE SCALE GENOMIC DNA]</scope>
    <source>
        <strain evidence="2 3">ICMP4531</strain>
    </source>
</reference>
<name>A0A0P9TKU0_9PSED</name>
<feature type="region of interest" description="Disordered" evidence="1">
    <location>
        <begin position="388"/>
        <end position="408"/>
    </location>
</feature>
<organism evidence="2 3">
    <name type="scientific">Pseudomonas syringae pv. helianthi</name>
    <dbReference type="NCBI Taxonomy" id="251654"/>
    <lineage>
        <taxon>Bacteria</taxon>
        <taxon>Pseudomonadati</taxon>
        <taxon>Pseudomonadota</taxon>
        <taxon>Gammaproteobacteria</taxon>
        <taxon>Pseudomonadales</taxon>
        <taxon>Pseudomonadaceae</taxon>
        <taxon>Pseudomonas</taxon>
    </lineage>
</organism>
<dbReference type="AlphaFoldDB" id="A0A0P9TKU0"/>
<proteinExistence type="predicted"/>
<comment type="caution">
    <text evidence="2">The sequence shown here is derived from an EMBL/GenBank/DDBJ whole genome shotgun (WGS) entry which is preliminary data.</text>
</comment>
<evidence type="ECO:0000313" key="3">
    <source>
        <dbReference type="Proteomes" id="UP000050557"/>
    </source>
</evidence>
<evidence type="ECO:0000313" key="2">
    <source>
        <dbReference type="EMBL" id="KPX41427.1"/>
    </source>
</evidence>
<dbReference type="Proteomes" id="UP000050557">
    <property type="component" value="Unassembled WGS sequence"/>
</dbReference>
<accession>A0A0P9TKU0</accession>
<sequence length="408" mass="43591">MGVLRQGTGTVHEFDGNRNAAQWENALEVFDADQRNVLMDFLGVGDEVPGAFITFTGIEHRRHTVTASRTHDGADVFRGLGVVKTDAGVPFVGHGEGALKKTGDYTAASEQCYRLCSEPHAHADHQSRVLGIFVVLTRVIGGLAVRAVPAHPDIRGELRRDLVAQPEAELAGRQARTVAALRVVLAVEVELCGGLQYQVVGQQKVIVGFKAGGRLSGFTNKGGCFDIKVRNRLTLQAKGCPGLRRAGLEVLARAGDNVPPRTDRVAPQCLDFRFLCLAVGSLAFGAQQQTVYVAANPAGQVPGQRTAVVGVLPFQLVGQKITVDGAVMDLMACVAGIHRRPVGIGDGRDRGSAPGGRSLCRGRILAVAGIHVHRMAAMIHAFHHLRRQRRGPRCDGQPGGQQQHRQAG</sequence>
<dbReference type="EMBL" id="LJQM01000216">
    <property type="protein sequence ID" value="KPX41427.1"/>
    <property type="molecule type" value="Genomic_DNA"/>
</dbReference>